<dbReference type="RefSeq" id="WP_144075178.1">
    <property type="nucleotide sequence ID" value="NZ_CP076128.1"/>
</dbReference>
<reference evidence="1 2" key="1">
    <citation type="submission" date="2021-05" db="EMBL/GenBank/DDBJ databases">
        <title>Comparative genomic studies on the polysaccharide-degrading batcterial strains of the Flammeovirga genus.</title>
        <authorList>
            <person name="Zewei F."/>
            <person name="Zheng Z."/>
            <person name="Yu L."/>
            <person name="Ruyue G."/>
            <person name="Yanhong M."/>
            <person name="Yuanyuan C."/>
            <person name="Jingyan G."/>
            <person name="Wenjun H."/>
        </authorList>
    </citation>
    <scope>NUCLEOTIDE SEQUENCE [LARGE SCALE GENOMIC DNA]</scope>
    <source>
        <strain evidence="1 2">YS10</strain>
    </source>
</reference>
<sequence length="181" mass="21019">MTSNFNTPSFIKEDVQLSLCSNLKRTLGKSILLQAGVRTKNIELLKDYKFIGSDFSLDVIMHSNNPSINIVIGFMIVDKESYQTVVPKLKKAMKFCNKFYIVTDLKERDKLYDLLDVHDLNSVGVVGRMSDHQFVTCKVAQDNRVEPNIYYEFFNNKKSQKCDRKLLAETNRYISFQQRIK</sequence>
<dbReference type="EMBL" id="CP076128">
    <property type="protein sequence ID" value="QWG07797.1"/>
    <property type="molecule type" value="Genomic_DNA"/>
</dbReference>
<gene>
    <name evidence="1" type="ORF">KM029_02325</name>
</gene>
<keyword evidence="2" id="KW-1185">Reference proteome</keyword>
<organism evidence="1 2">
    <name type="scientific">Flammeovirga kamogawensis</name>
    <dbReference type="NCBI Taxonomy" id="373891"/>
    <lineage>
        <taxon>Bacteria</taxon>
        <taxon>Pseudomonadati</taxon>
        <taxon>Bacteroidota</taxon>
        <taxon>Cytophagia</taxon>
        <taxon>Cytophagales</taxon>
        <taxon>Flammeovirgaceae</taxon>
        <taxon>Flammeovirga</taxon>
    </lineage>
</organism>
<protein>
    <submittedName>
        <fullName evidence="1">Uncharacterized protein</fullName>
    </submittedName>
</protein>
<evidence type="ECO:0000313" key="2">
    <source>
        <dbReference type="Proteomes" id="UP000682802"/>
    </source>
</evidence>
<dbReference type="Proteomes" id="UP000682802">
    <property type="component" value="Chromosome 1"/>
</dbReference>
<proteinExistence type="predicted"/>
<evidence type="ECO:0000313" key="1">
    <source>
        <dbReference type="EMBL" id="QWG07797.1"/>
    </source>
</evidence>
<name>A0ABX8GX64_9BACT</name>
<accession>A0ABX8GX64</accession>